<name>A0ABT2Z5M0_9RHOB</name>
<protein>
    <recommendedName>
        <fullName evidence="4">Lipoprotein</fullName>
    </recommendedName>
</protein>
<organism evidence="2 3">
    <name type="scientific">Albidovulum sediminicola</name>
    <dbReference type="NCBI Taxonomy" id="2984331"/>
    <lineage>
        <taxon>Bacteria</taxon>
        <taxon>Pseudomonadati</taxon>
        <taxon>Pseudomonadota</taxon>
        <taxon>Alphaproteobacteria</taxon>
        <taxon>Rhodobacterales</taxon>
        <taxon>Paracoccaceae</taxon>
        <taxon>Albidovulum</taxon>
    </lineage>
</organism>
<evidence type="ECO:0000313" key="3">
    <source>
        <dbReference type="Proteomes" id="UP001652503"/>
    </source>
</evidence>
<keyword evidence="1" id="KW-0175">Coiled coil</keyword>
<proteinExistence type="predicted"/>
<sequence length="146" mass="15497">MRPPVRHLGLIAGLALAGCVETTTDPGDGGFFTGVQNIRSGAYDQRVAEREQAVDEAGQRNAALKAEQASLAAQISATENELAKARFRLLQQRDQARNLDDATRARVNRVLTAKPASTSDAKRLADLQALLSETKALSAELAALSG</sequence>
<accession>A0ABT2Z5M0</accession>
<keyword evidence="3" id="KW-1185">Reference proteome</keyword>
<dbReference type="EMBL" id="JAOWLA010000019">
    <property type="protein sequence ID" value="MCV2866444.1"/>
    <property type="molecule type" value="Genomic_DNA"/>
</dbReference>
<dbReference type="Proteomes" id="UP001652503">
    <property type="component" value="Unassembled WGS sequence"/>
</dbReference>
<feature type="coiled-coil region" evidence="1">
    <location>
        <begin position="47"/>
        <end position="81"/>
    </location>
</feature>
<evidence type="ECO:0000256" key="1">
    <source>
        <dbReference type="SAM" id="Coils"/>
    </source>
</evidence>
<evidence type="ECO:0000313" key="2">
    <source>
        <dbReference type="EMBL" id="MCV2866444.1"/>
    </source>
</evidence>
<dbReference type="PROSITE" id="PS51257">
    <property type="entry name" value="PROKAR_LIPOPROTEIN"/>
    <property type="match status" value="1"/>
</dbReference>
<gene>
    <name evidence="2" type="ORF">OE647_17135</name>
</gene>
<reference evidence="2 3" key="1">
    <citation type="submission" date="2022-10" db="EMBL/GenBank/DDBJ databases">
        <title>Defluviimonas sp. nov., isolated from ocean surface water.</title>
        <authorList>
            <person name="He W."/>
            <person name="Wang L."/>
            <person name="Zhang D.-F."/>
        </authorList>
    </citation>
    <scope>NUCLEOTIDE SEQUENCE [LARGE SCALE GENOMIC DNA]</scope>
    <source>
        <strain evidence="2 3">WL0075</strain>
    </source>
</reference>
<evidence type="ECO:0008006" key="4">
    <source>
        <dbReference type="Google" id="ProtNLM"/>
    </source>
</evidence>
<comment type="caution">
    <text evidence="2">The sequence shown here is derived from an EMBL/GenBank/DDBJ whole genome shotgun (WGS) entry which is preliminary data.</text>
</comment>